<feature type="compositionally biased region" description="Basic residues" evidence="1">
    <location>
        <begin position="99"/>
        <end position="114"/>
    </location>
</feature>
<organism evidence="2 3">
    <name type="scientific">Araneus ventricosus</name>
    <name type="common">Orbweaver spider</name>
    <name type="synonym">Epeira ventricosa</name>
    <dbReference type="NCBI Taxonomy" id="182803"/>
    <lineage>
        <taxon>Eukaryota</taxon>
        <taxon>Metazoa</taxon>
        <taxon>Ecdysozoa</taxon>
        <taxon>Arthropoda</taxon>
        <taxon>Chelicerata</taxon>
        <taxon>Arachnida</taxon>
        <taxon>Araneae</taxon>
        <taxon>Araneomorphae</taxon>
        <taxon>Entelegynae</taxon>
        <taxon>Araneoidea</taxon>
        <taxon>Araneidae</taxon>
        <taxon>Araneus</taxon>
    </lineage>
</organism>
<dbReference type="Proteomes" id="UP000499080">
    <property type="component" value="Unassembled WGS sequence"/>
</dbReference>
<evidence type="ECO:0000256" key="1">
    <source>
        <dbReference type="SAM" id="MobiDB-lite"/>
    </source>
</evidence>
<dbReference type="AlphaFoldDB" id="A0A4Y2VA90"/>
<sequence>MINKGRKNRYLDVRRNLSRMILISMLEILTRLKNGQSCSRRYRRDRCEIPQSQVSKFPSERVSTSKSRAGIESIKMARSLLKPSRLRRNHNRISSSAVGRRKNKRSPRLQRIKI</sequence>
<evidence type="ECO:0000313" key="3">
    <source>
        <dbReference type="Proteomes" id="UP000499080"/>
    </source>
</evidence>
<comment type="caution">
    <text evidence="2">The sequence shown here is derived from an EMBL/GenBank/DDBJ whole genome shotgun (WGS) entry which is preliminary data.</text>
</comment>
<proteinExistence type="predicted"/>
<gene>
    <name evidence="2" type="ORF">AVEN_265853_1</name>
</gene>
<keyword evidence="3" id="KW-1185">Reference proteome</keyword>
<dbReference type="EMBL" id="BGPR01044673">
    <property type="protein sequence ID" value="GBO21478.1"/>
    <property type="molecule type" value="Genomic_DNA"/>
</dbReference>
<reference evidence="2 3" key="1">
    <citation type="journal article" date="2019" name="Sci. Rep.">
        <title>Orb-weaving spider Araneus ventricosus genome elucidates the spidroin gene catalogue.</title>
        <authorList>
            <person name="Kono N."/>
            <person name="Nakamura H."/>
            <person name="Ohtoshi R."/>
            <person name="Moran D.A.P."/>
            <person name="Shinohara A."/>
            <person name="Yoshida Y."/>
            <person name="Fujiwara M."/>
            <person name="Mori M."/>
            <person name="Tomita M."/>
            <person name="Arakawa K."/>
        </authorList>
    </citation>
    <scope>NUCLEOTIDE SEQUENCE [LARGE SCALE GENOMIC DNA]</scope>
</reference>
<protein>
    <submittedName>
        <fullName evidence="2">Uncharacterized protein</fullName>
    </submittedName>
</protein>
<evidence type="ECO:0000313" key="2">
    <source>
        <dbReference type="EMBL" id="GBO21478.1"/>
    </source>
</evidence>
<accession>A0A4Y2VA90</accession>
<feature type="region of interest" description="Disordered" evidence="1">
    <location>
        <begin position="80"/>
        <end position="114"/>
    </location>
</feature>
<name>A0A4Y2VA90_ARAVE</name>